<evidence type="ECO:0000313" key="4">
    <source>
        <dbReference type="Proteomes" id="UP000618445"/>
    </source>
</evidence>
<comment type="caution">
    <text evidence="3">The sequence shown here is derived from an EMBL/GenBank/DDBJ whole genome shotgun (WGS) entry which is preliminary data.</text>
</comment>
<dbReference type="SUPFAM" id="SSF51120">
    <property type="entry name" value="beta-Roll"/>
    <property type="match status" value="5"/>
</dbReference>
<dbReference type="Pfam" id="PF00353">
    <property type="entry name" value="HemolysinCabind"/>
    <property type="match status" value="10"/>
</dbReference>
<dbReference type="PROSITE" id="PS50292">
    <property type="entry name" value="PEROXIDASE_3"/>
    <property type="match status" value="1"/>
</dbReference>
<dbReference type="InterPro" id="IPR018511">
    <property type="entry name" value="Hemolysin-typ_Ca-bd_CS"/>
</dbReference>
<dbReference type="Gene3D" id="2.150.10.10">
    <property type="entry name" value="Serralysin-like metalloprotease, C-terminal"/>
    <property type="match status" value="5"/>
</dbReference>
<dbReference type="InterPro" id="IPR037120">
    <property type="entry name" value="Haem_peroxidase_sf_animal"/>
</dbReference>
<dbReference type="PROSITE" id="PS00330">
    <property type="entry name" value="HEMOLYSIN_CALCIUM"/>
    <property type="match status" value="10"/>
</dbReference>
<comment type="subcellular location">
    <subcellularLocation>
        <location evidence="1">Secreted</location>
    </subcellularLocation>
</comment>
<dbReference type="InterPro" id="IPR019791">
    <property type="entry name" value="Haem_peroxidase_animal"/>
</dbReference>
<dbReference type="SUPFAM" id="SSF48113">
    <property type="entry name" value="Heme-dependent peroxidases"/>
    <property type="match status" value="1"/>
</dbReference>
<dbReference type="InterPro" id="IPR050557">
    <property type="entry name" value="RTX_toxin/Mannuronan_C5-epim"/>
</dbReference>
<evidence type="ECO:0000256" key="1">
    <source>
        <dbReference type="ARBA" id="ARBA00004613"/>
    </source>
</evidence>
<dbReference type="PRINTS" id="PR00313">
    <property type="entry name" value="CABNDNGRPT"/>
</dbReference>
<dbReference type="GO" id="GO:0004601">
    <property type="term" value="F:peroxidase activity"/>
    <property type="evidence" value="ECO:0007669"/>
    <property type="project" value="UniProtKB-KW"/>
</dbReference>
<dbReference type="RefSeq" id="WP_190580320.1">
    <property type="nucleotide sequence ID" value="NZ_CAWPQU010000031.1"/>
</dbReference>
<sequence>MASSFIVNKADLEKILFQIKIAEDSSIGYQSVSETKTILQSIMDAYGISAANAAQLPAGLRTVDGTFNSLIPGRSTIGAADTLFPRLTDPVFVNDADGDQMSFGVPNAPVITNNNYDPRLSSTNPPEVNPASVADADPRIISNLISDMSVNNPAAIDAYFNNPLSLAQFEADHPGMIPVKPGDLRAGTGNYLAITNADLQTIPNQSPDIGLSSGFNSWMTIFGQFFDHGLDLVTKGGNGTVYIPLQEDDPLVAGKDGLFNTADDLPPQLRFMALTRATTTIVDGVPQHENKTTSWIDQNQTYTSHASHQVFLREYKRVPDQITNAPVTIATGKVLDGSLAGSVSNWGEVKANAKTYLGIILSDFDVHNVPLLLTDQYGKFIPGANGYAQVATTTGFVEGTAAGLVLPANTVRTNHAFLDDIAHHAVPGFYRNSSGDLVPQTADTDPGVGDDNDATTYDDEMLNSHFITGDGRGNENIALTAVHSIFHSEHNRLVEANKATILASNDLDFLNEWLRIDVTAVPTAPSDIAALEWDGERLFQAARFTNEMQYQHLVFEEFARRIQPMIDPFVFNNSPDIDPSIVAEFAHTVYRFGHSMLTGTVDRLENDLTTVNGEPDQKTLLAAFLNPQAYIASGADIATINANLVRGLTRDVGSGIDEFIVDDLRSNLLGLPLDLGALNIARGRETGVPSLNETRRQLYEGTGLADLKPYTSWVDFSLNIKNQLSVINFIAAYGTHTSITSQSTVAGKRAAAEELVFGTEADGITPSDITDRLDFLNATGAYAGGDLGGLNLVDFWIGGLAEANPEFGGMLGSTFNFVFESQMENLQNGDRFYYLSRTQGMNLLNQLEPNTFADMVMRNTALGDKYATHLNGFLFVTPDYILELDRGIAQEDYNGTAAGKDPLGGTLFNPKVQRDYTGSSIVDGNHDFGGTLRFTGGEHVVIGGTEGNDKLYSDKGDDTLWGDGGNDYINGGAGADNVFGGEGDDIIEDPFGDDMLRGEQGNDVITSSRGLDLIFGDQGTDYIVLGQDGSEVFAGADDDFVLGGTGGDFLLGNEGSDWIEGGAGFDTLAGDNSELFFNSPILGHDVLFGQGDETDYDAESGDDIMGSGASVYRYEGMFGFDWGIAKYDNSPIKFDLNFNLAALGTPNDVLRDRFDNVEALSGWRNNDELFGDDRGHVAGASPIAFDPVTADQLFFSTLPLANAPAGAIDVLFNNLLTNEGVDRITGFRTWFGGAAVTLNTVAGTGAGDTFFRDGNILMGGDGNDIIKGRGGFDIIDGDAWLNVRIKIDINGTIYSADSMSNDTTVMGQYAGKVFNTNSDGSPNYSSPAFGGASLTSLLLNRTINPGQMTIVREILTDNTDLTGLNKNIDTAVFQGNFAEYEIEGFNTLGRATDVNGDGFIYVRDLDNGVTRPPVVDPLTGVARIVSDDTDLIKNIEQLQFADVTIRLDVVAPTDIQFNGVTPAAGNAFPLAGTTIATLSTTDANTTTGFDYSLLVAGSSAGFAVSQTGVVTATANMVGNQIYTLNIRSTNTTTGAFRIETFEIRTGGNGGGADALTVNPATNFDNIMYGNAGNDTLNGGTRNDTLFGQDGNDTLNGGDGNDTLNGGAGVDNLNGGAGNDILVGGAGNDIVNGGAGNDTIRYTVDADRTDTIDGGADNDTLVLTGRAGTLNENLAVTFDGTALNAVEGGSVSNVESVTVDLGDGIDTLTYVTISGVPVGVTVDLANGTASGFTSVANIENVTGNGGADNITGDANNNVLSGGGNNDIISGGAGNDTINGGIGTDTVVESGDFNFVLTNNQLTGNGTDTLISIEQAILTGGSGNNTFNVSGFGGTVTINGGDGTDTLIDSGNVNFVLSDTTLTGNGTDTLTSIELATLTGGGGNNTINASGFSGAVTLNGAGGNDTLTGGNGADTLIGGTGNDSVIGGTGNDTIRYTVDADGTDTVNGDADSDTLVLTSNGGNQNLTVTFNGTSITNFEGGTVTNVEFITADLGAGAGDTLTYNAPGGVTVNLSTGTASGFISSASGLPAIANIENVTSNGGIDSLFGDLNANVLNSGGADDTIDGAGGNDTINGGLGADRLTGGLGVDTFVFQFGQSQVNLGFDRITDFTFGTDRIDLLTGGGNATSAPLSFSRAADNSTASTLQLLAQSVFNDANGLLAGNQALAANSAAIVSTTAASALGVGTYLIINDGTAGFNTNNDLFINITGYQGALPGLGTITPNSVFA</sequence>
<organism evidence="3 4">
    <name type="scientific">Phormidium tenue FACHB-1050</name>
    <dbReference type="NCBI Taxonomy" id="2692857"/>
    <lineage>
        <taxon>Bacteria</taxon>
        <taxon>Bacillati</taxon>
        <taxon>Cyanobacteriota</taxon>
        <taxon>Cyanophyceae</taxon>
        <taxon>Oscillatoriophycideae</taxon>
        <taxon>Oscillatoriales</taxon>
        <taxon>Oscillatoriaceae</taxon>
        <taxon>Phormidium</taxon>
    </lineage>
</organism>
<dbReference type="PANTHER" id="PTHR38340">
    <property type="entry name" value="S-LAYER PROTEIN"/>
    <property type="match status" value="1"/>
</dbReference>
<keyword evidence="2" id="KW-0964">Secreted</keyword>
<dbReference type="PANTHER" id="PTHR38340:SF1">
    <property type="entry name" value="S-LAYER PROTEIN"/>
    <property type="match status" value="1"/>
</dbReference>
<dbReference type="InterPro" id="IPR048165">
    <property type="entry name" value="Bluetail_dom"/>
</dbReference>
<dbReference type="InterPro" id="IPR010255">
    <property type="entry name" value="Haem_peroxidase_sf"/>
</dbReference>
<keyword evidence="3" id="KW-0575">Peroxidase</keyword>
<name>A0ABR8CG32_9CYAN</name>
<dbReference type="Gene3D" id="1.10.640.10">
    <property type="entry name" value="Haem peroxidase domain superfamily, animal type"/>
    <property type="match status" value="1"/>
</dbReference>
<keyword evidence="4" id="KW-1185">Reference proteome</keyword>
<dbReference type="InterPro" id="IPR001343">
    <property type="entry name" value="Hemolysn_Ca-bd"/>
</dbReference>
<dbReference type="EMBL" id="JACJQY010000037">
    <property type="protein sequence ID" value="MBD2318905.1"/>
    <property type="molecule type" value="Genomic_DNA"/>
</dbReference>
<dbReference type="CDD" id="cd09821">
    <property type="entry name" value="An_peroxidase_bacterial_2"/>
    <property type="match status" value="1"/>
</dbReference>
<protein>
    <submittedName>
        <fullName evidence="3">Heme peroxidase</fullName>
    </submittedName>
</protein>
<dbReference type="InterPro" id="IPR011049">
    <property type="entry name" value="Serralysin-like_metalloprot_C"/>
</dbReference>
<keyword evidence="3" id="KW-0560">Oxidoreductase</keyword>
<evidence type="ECO:0000313" key="3">
    <source>
        <dbReference type="EMBL" id="MBD2318905.1"/>
    </source>
</evidence>
<dbReference type="Pfam" id="PF03098">
    <property type="entry name" value="An_peroxidase"/>
    <property type="match status" value="2"/>
</dbReference>
<gene>
    <name evidence="3" type="ORF">H6G05_18880</name>
</gene>
<reference evidence="3 4" key="1">
    <citation type="journal article" date="2020" name="ISME J.">
        <title>Comparative genomics reveals insights into cyanobacterial evolution and habitat adaptation.</title>
        <authorList>
            <person name="Chen M.Y."/>
            <person name="Teng W.K."/>
            <person name="Zhao L."/>
            <person name="Hu C.X."/>
            <person name="Zhou Y.K."/>
            <person name="Han B.P."/>
            <person name="Song L.R."/>
            <person name="Shu W.S."/>
        </authorList>
    </citation>
    <scope>NUCLEOTIDE SEQUENCE [LARGE SCALE GENOMIC DNA]</scope>
    <source>
        <strain evidence="3 4">FACHB-1050</strain>
    </source>
</reference>
<proteinExistence type="predicted"/>
<dbReference type="Proteomes" id="UP000618445">
    <property type="component" value="Unassembled WGS sequence"/>
</dbReference>
<dbReference type="NCBIfam" id="NF041519">
    <property type="entry name" value="bluetail"/>
    <property type="match status" value="1"/>
</dbReference>
<evidence type="ECO:0000256" key="2">
    <source>
        <dbReference type="ARBA" id="ARBA00022525"/>
    </source>
</evidence>
<accession>A0ABR8CG32</accession>